<dbReference type="PANTHER" id="PTHR35179:SF1">
    <property type="entry name" value="INTEGRAL MEMBRANE PROTEIN"/>
    <property type="match status" value="1"/>
</dbReference>
<gene>
    <name evidence="1" type="ORF">T440DRAFT_532375</name>
</gene>
<dbReference type="PANTHER" id="PTHR35179">
    <property type="entry name" value="PROTEIN CBG02620"/>
    <property type="match status" value="1"/>
</dbReference>
<evidence type="ECO:0008006" key="3">
    <source>
        <dbReference type="Google" id="ProtNLM"/>
    </source>
</evidence>
<dbReference type="OrthoDB" id="420564at2759"/>
<accession>A0A6A7B3M9</accession>
<dbReference type="Proteomes" id="UP000799423">
    <property type="component" value="Unassembled WGS sequence"/>
</dbReference>
<name>A0A6A7B3M9_9PLEO</name>
<proteinExistence type="predicted"/>
<organism evidence="1 2">
    <name type="scientific">Plenodomus tracheiphilus IPT5</name>
    <dbReference type="NCBI Taxonomy" id="1408161"/>
    <lineage>
        <taxon>Eukaryota</taxon>
        <taxon>Fungi</taxon>
        <taxon>Dikarya</taxon>
        <taxon>Ascomycota</taxon>
        <taxon>Pezizomycotina</taxon>
        <taxon>Dothideomycetes</taxon>
        <taxon>Pleosporomycetidae</taxon>
        <taxon>Pleosporales</taxon>
        <taxon>Pleosporineae</taxon>
        <taxon>Leptosphaeriaceae</taxon>
        <taxon>Plenodomus</taxon>
    </lineage>
</organism>
<protein>
    <recommendedName>
        <fullName evidence="3">Decapping nuclease</fullName>
    </recommendedName>
</protein>
<reference evidence="1" key="1">
    <citation type="submission" date="2020-01" db="EMBL/GenBank/DDBJ databases">
        <authorList>
            <consortium name="DOE Joint Genome Institute"/>
            <person name="Haridas S."/>
            <person name="Albert R."/>
            <person name="Binder M."/>
            <person name="Bloem J."/>
            <person name="Labutti K."/>
            <person name="Salamov A."/>
            <person name="Andreopoulos B."/>
            <person name="Baker S.E."/>
            <person name="Barry K."/>
            <person name="Bills G."/>
            <person name="Bluhm B.H."/>
            <person name="Cannon C."/>
            <person name="Castanera R."/>
            <person name="Culley D.E."/>
            <person name="Daum C."/>
            <person name="Ezra D."/>
            <person name="Gonzalez J.B."/>
            <person name="Henrissat B."/>
            <person name="Kuo A."/>
            <person name="Liang C."/>
            <person name="Lipzen A."/>
            <person name="Lutzoni F."/>
            <person name="Magnuson J."/>
            <person name="Mondo S."/>
            <person name="Nolan M."/>
            <person name="Ohm R."/>
            <person name="Pangilinan J."/>
            <person name="Park H.-J."/>
            <person name="Ramirez L."/>
            <person name="Alfaro M."/>
            <person name="Sun H."/>
            <person name="Tritt A."/>
            <person name="Yoshinaga Y."/>
            <person name="Zwiers L.-H."/>
            <person name="Turgeon B.G."/>
            <person name="Goodwin S.B."/>
            <person name="Spatafora J.W."/>
            <person name="Crous P.W."/>
            <person name="Grigoriev I.V."/>
        </authorList>
    </citation>
    <scope>NUCLEOTIDE SEQUENCE</scope>
    <source>
        <strain evidence="1">IPT5</strain>
    </source>
</reference>
<dbReference type="EMBL" id="MU006308">
    <property type="protein sequence ID" value="KAF2850040.1"/>
    <property type="molecule type" value="Genomic_DNA"/>
</dbReference>
<sequence length="292" mass="33808">MFQTLAIMNPTVRFDDVDILVNRNTLQKLYRFAEYKRSYTQFFVDLDMVGRAMYIGRREKNTKIQVHAGHGRNFEKMFTTEDQDLVDVDGHHPVVGYQLGGLNIMVRMEADGYYDEKELANSDDADEFFRNFLGVVGSASEAIPHSDHCHTQIITRGKLMSHNSSLELKCNHPNAESIQQIWFGRVPHTIYGRHKAGIVGTLEELHWKHDFQKWATVPQNQVSLRRLVWLLEEMRKLVVEKTNGHAVLVAMERGAPLQVFQAKQSWGALPREIIERFWEGAAKPCNRDDYFM</sequence>
<dbReference type="AlphaFoldDB" id="A0A6A7B3M9"/>
<keyword evidence="2" id="KW-1185">Reference proteome</keyword>
<evidence type="ECO:0000313" key="2">
    <source>
        <dbReference type="Proteomes" id="UP000799423"/>
    </source>
</evidence>
<evidence type="ECO:0000313" key="1">
    <source>
        <dbReference type="EMBL" id="KAF2850040.1"/>
    </source>
</evidence>